<dbReference type="AlphaFoldDB" id="V9Z6L4"/>
<feature type="region of interest" description="Disordered" evidence="2">
    <location>
        <begin position="486"/>
        <end position="562"/>
    </location>
</feature>
<feature type="domain" description="FtsK" evidence="3">
    <location>
        <begin position="251"/>
        <end position="441"/>
    </location>
</feature>
<dbReference type="SUPFAM" id="SSF52540">
    <property type="entry name" value="P-loop containing nucleoside triphosphate hydrolases"/>
    <property type="match status" value="1"/>
</dbReference>
<dbReference type="GO" id="GO:0005524">
    <property type="term" value="F:ATP binding"/>
    <property type="evidence" value="ECO:0007669"/>
    <property type="project" value="UniProtKB-UniRule"/>
</dbReference>
<name>V9Z6L4_9ACTN</name>
<reference evidence="4" key="1">
    <citation type="submission" date="2013-09" db="EMBL/GenBank/DDBJ databases">
        <title>Complete nucleotide sequence of Streptomyces linear plasmid pFRL6.</title>
        <authorList>
            <person name="Chen Z."/>
            <person name="Fang P."/>
            <person name="Qin Z."/>
        </authorList>
    </citation>
    <scope>NUCLEOTIDE SEQUENCE</scope>
    <source>
        <plasmid evidence="4">pFRL6</plasmid>
    </source>
</reference>
<keyword evidence="1" id="KW-0067">ATP-binding</keyword>
<protein>
    <submittedName>
        <fullName evidence="4">Putative Tra protein</fullName>
    </submittedName>
</protein>
<dbReference type="InterPro" id="IPR002543">
    <property type="entry name" value="FtsK_dom"/>
</dbReference>
<keyword evidence="4" id="KW-0614">Plasmid</keyword>
<feature type="binding site" evidence="1">
    <location>
        <begin position="269"/>
        <end position="276"/>
    </location>
    <ligand>
        <name>ATP</name>
        <dbReference type="ChEBI" id="CHEBI:30616"/>
    </ligand>
</feature>
<dbReference type="GO" id="GO:0003677">
    <property type="term" value="F:DNA binding"/>
    <property type="evidence" value="ECO:0007669"/>
    <property type="project" value="InterPro"/>
</dbReference>
<accession>V9Z6L4</accession>
<keyword evidence="1" id="KW-0547">Nucleotide-binding</keyword>
<dbReference type="PROSITE" id="PS50901">
    <property type="entry name" value="FTSK"/>
    <property type="match status" value="1"/>
</dbReference>
<dbReference type="RefSeq" id="WP_024127441.1">
    <property type="nucleotide sequence ID" value="NC_023286.1"/>
</dbReference>
<sequence length="652" mass="70914">MARSEVDRQIEETVEAVALGVARLLSGREMDGVARTDATFFKRGTRVLDGVEGTVRRASYRPGWQRAGARLLTLGALGASGWSYYDDPDGTMALLHEAQDLAPTIGGAAGGLLLAGGVLHRVRTRGRRELMREWVEPLHLALKEPLGIPEGTRPEAYLHVPLNFSDDDAEIRIDLPVDLQFNEQKVSEMVVKKLALQGVSFSWKYDGREPYVLVKKVHRPPSKVVFADPKVRELVQKVPESAPLIGLERGHKIVSVDLDAESPHVLVSAGTGGGKSVILRTIASQLIHHGAHAYILDFKRVSHLWARGVKNVRYCRDIADIHDALIALGAEGRRRIHAAEQLSDDADPSEVGPRIVILLEEINATMKQLNRYWEKIKEKGDPKISPAVDALAEILFMGRAVRLHVLLVAQSATARALGGPEMRENFATRILARYTQNAWRMLVPEVQPAPKSTRHIGRAQVVLGGVAHETQVMFMTDAEARAWAQAGAASEPSVTLDKAERTQGPRDPAHPVLLGKHPTQDPGTQGISDKTTEVGLGRTQDGSPGPDIAAGLAEGADAGPSRLAEPDFEALAEPAAPEAGDALVTLREAQQEHLPQLTLEALRMARKKDPDFPASAGKKGQQMLYRVSDLLKWERNRITASSAAVEEGPDAA</sequence>
<evidence type="ECO:0000259" key="3">
    <source>
        <dbReference type="PROSITE" id="PS50901"/>
    </source>
</evidence>
<gene>
    <name evidence="4" type="ORF">pFRL6_90</name>
</gene>
<geneLocation type="plasmid" evidence="4">
    <name>pFRL6</name>
</geneLocation>
<dbReference type="EMBL" id="KF602051">
    <property type="protein sequence ID" value="AHE40177.1"/>
    <property type="molecule type" value="Genomic_DNA"/>
</dbReference>
<dbReference type="Gene3D" id="3.40.50.300">
    <property type="entry name" value="P-loop containing nucleotide triphosphate hydrolases"/>
    <property type="match status" value="1"/>
</dbReference>
<proteinExistence type="predicted"/>
<dbReference type="InterPro" id="IPR027417">
    <property type="entry name" value="P-loop_NTPase"/>
</dbReference>
<organism evidence="4">
    <name type="scientific">Streptomyces sp. F12</name>
    <dbReference type="NCBI Taxonomy" id="1436084"/>
    <lineage>
        <taxon>Bacteria</taxon>
        <taxon>Bacillati</taxon>
        <taxon>Actinomycetota</taxon>
        <taxon>Actinomycetes</taxon>
        <taxon>Kitasatosporales</taxon>
        <taxon>Streptomycetaceae</taxon>
        <taxon>Streptomyces</taxon>
    </lineage>
</organism>
<evidence type="ECO:0000256" key="2">
    <source>
        <dbReference type="SAM" id="MobiDB-lite"/>
    </source>
</evidence>
<evidence type="ECO:0000313" key="4">
    <source>
        <dbReference type="EMBL" id="AHE40177.1"/>
    </source>
</evidence>
<evidence type="ECO:0000256" key="1">
    <source>
        <dbReference type="PROSITE-ProRule" id="PRU00289"/>
    </source>
</evidence>
<feature type="compositionally biased region" description="Basic and acidic residues" evidence="2">
    <location>
        <begin position="497"/>
        <end position="509"/>
    </location>
</feature>